<sequence length="184" mass="20295">MQKSRVTTSGPEIGIQNTFEHIVGPDVEADLEVRISSKNCPLIHLKPSSSDDIILQPLSVSTDNSRSRSLPPEQTGQQIYEKVQHGQFSILNPKLQAPQAPQPPTSAKQAQLELLRAQKSFCCFPFVLRYPYSIHGKPITNLTLINFNELRDYTENCKLSAAIPQKRAAAASGTRLRTKDAATG</sequence>
<dbReference type="RefSeq" id="XP_031576030.1">
    <property type="nucleotide sequence ID" value="XM_031720041.1"/>
</dbReference>
<dbReference type="AlphaFoldDB" id="A0A179U853"/>
<dbReference type="GeneID" id="8508284"/>
<gene>
    <name evidence="1" type="ORF">BDBG_00789</name>
</gene>
<evidence type="ECO:0000313" key="2">
    <source>
        <dbReference type="Proteomes" id="UP000002038"/>
    </source>
</evidence>
<dbReference type="VEuPathDB" id="FungiDB:BDBG_00789"/>
<dbReference type="KEGG" id="bgh:BDBG_00789"/>
<accession>A0A179U853</accession>
<proteinExistence type="predicted"/>
<evidence type="ECO:0000313" key="1">
    <source>
        <dbReference type="EMBL" id="OAT04175.1"/>
    </source>
</evidence>
<protein>
    <submittedName>
        <fullName evidence="1">Uncharacterized protein</fullName>
    </submittedName>
</protein>
<reference evidence="2" key="1">
    <citation type="journal article" date="2015" name="PLoS Genet.">
        <title>The dynamic genome and transcriptome of the human fungal pathogen Blastomyces and close relative Emmonsia.</title>
        <authorList>
            <person name="Munoz J.F."/>
            <person name="Gauthier G.M."/>
            <person name="Desjardins C.A."/>
            <person name="Gallo J.E."/>
            <person name="Holder J."/>
            <person name="Sullivan T.D."/>
            <person name="Marty A.J."/>
            <person name="Carmen J.C."/>
            <person name="Chen Z."/>
            <person name="Ding L."/>
            <person name="Gujja S."/>
            <person name="Magrini V."/>
            <person name="Misas E."/>
            <person name="Mitreva M."/>
            <person name="Priest M."/>
            <person name="Saif S."/>
            <person name="Whiston E.A."/>
            <person name="Young S."/>
            <person name="Zeng Q."/>
            <person name="Goldman W.E."/>
            <person name="Mardis E.R."/>
            <person name="Taylor J.W."/>
            <person name="McEwen J.G."/>
            <person name="Clay O.K."/>
            <person name="Klein B.S."/>
            <person name="Cuomo C.A."/>
        </authorList>
    </citation>
    <scope>NUCLEOTIDE SEQUENCE [LARGE SCALE GENOMIC DNA]</scope>
    <source>
        <strain evidence="2">SLH14081</strain>
    </source>
</reference>
<name>A0A179U853_BLAGS</name>
<keyword evidence="2" id="KW-1185">Reference proteome</keyword>
<organism evidence="1 2">
    <name type="scientific">Blastomyces gilchristii (strain SLH14081)</name>
    <name type="common">Blastomyces dermatitidis</name>
    <dbReference type="NCBI Taxonomy" id="559298"/>
    <lineage>
        <taxon>Eukaryota</taxon>
        <taxon>Fungi</taxon>
        <taxon>Dikarya</taxon>
        <taxon>Ascomycota</taxon>
        <taxon>Pezizomycotina</taxon>
        <taxon>Eurotiomycetes</taxon>
        <taxon>Eurotiomycetidae</taxon>
        <taxon>Onygenales</taxon>
        <taxon>Ajellomycetaceae</taxon>
        <taxon>Blastomyces</taxon>
    </lineage>
</organism>
<dbReference type="EMBL" id="GG657448">
    <property type="protein sequence ID" value="OAT04175.1"/>
    <property type="molecule type" value="Genomic_DNA"/>
</dbReference>
<dbReference type="Proteomes" id="UP000002038">
    <property type="component" value="Unassembled WGS sequence"/>
</dbReference>